<dbReference type="GO" id="GO:0016020">
    <property type="term" value="C:membrane"/>
    <property type="evidence" value="ECO:0007669"/>
    <property type="project" value="UniProtKB-SubCell"/>
</dbReference>
<evidence type="ECO:0000313" key="8">
    <source>
        <dbReference type="Proteomes" id="UP000554342"/>
    </source>
</evidence>
<evidence type="ECO:0000256" key="1">
    <source>
        <dbReference type="ARBA" id="ARBA00004141"/>
    </source>
</evidence>
<dbReference type="PANTHER" id="PTHR21016">
    <property type="entry name" value="BETA-AMYLOID BINDING PROTEIN-RELATED"/>
    <property type="match status" value="1"/>
</dbReference>
<feature type="transmembrane region" description="Helical" evidence="5">
    <location>
        <begin position="48"/>
        <end position="70"/>
    </location>
</feature>
<reference evidence="7 8" key="1">
    <citation type="submission" date="2020-08" db="EMBL/GenBank/DDBJ databases">
        <title>Genomic Encyclopedia of Type Strains, Phase IV (KMG-IV): sequencing the most valuable type-strain genomes for metagenomic binning, comparative biology and taxonomic classification.</title>
        <authorList>
            <person name="Goeker M."/>
        </authorList>
    </citation>
    <scope>NUCLEOTIDE SEQUENCE [LARGE SCALE GENOMIC DNA]</scope>
    <source>
        <strain evidence="7 8">DSM 27203</strain>
    </source>
</reference>
<protein>
    <submittedName>
        <fullName evidence="7">TM2 domain-containing membrane protein YozV</fullName>
    </submittedName>
</protein>
<comment type="caution">
    <text evidence="7">The sequence shown here is derived from an EMBL/GenBank/DDBJ whole genome shotgun (WGS) entry which is preliminary data.</text>
</comment>
<dbReference type="Proteomes" id="UP000554342">
    <property type="component" value="Unassembled WGS sequence"/>
</dbReference>
<dbReference type="RefSeq" id="WP_184001509.1">
    <property type="nucleotide sequence ID" value="NZ_BAABIF010000004.1"/>
</dbReference>
<comment type="subcellular location">
    <subcellularLocation>
        <location evidence="1">Membrane</location>
        <topology evidence="1">Multi-pass membrane protein</topology>
    </subcellularLocation>
</comment>
<feature type="domain" description="TM2" evidence="6">
    <location>
        <begin position="24"/>
        <end position="68"/>
    </location>
</feature>
<dbReference type="Pfam" id="PF05154">
    <property type="entry name" value="TM2"/>
    <property type="match status" value="1"/>
</dbReference>
<evidence type="ECO:0000259" key="6">
    <source>
        <dbReference type="Pfam" id="PF05154"/>
    </source>
</evidence>
<dbReference type="InterPro" id="IPR050932">
    <property type="entry name" value="TM2D1-3-like"/>
</dbReference>
<keyword evidence="2 5" id="KW-0812">Transmembrane</keyword>
<keyword evidence="8" id="KW-1185">Reference proteome</keyword>
<evidence type="ECO:0000256" key="2">
    <source>
        <dbReference type="ARBA" id="ARBA00022692"/>
    </source>
</evidence>
<dbReference type="PANTHER" id="PTHR21016:SF25">
    <property type="entry name" value="TM2 DOMAIN-CONTAINING PROTEIN DDB_G0277895-RELATED"/>
    <property type="match status" value="1"/>
</dbReference>
<gene>
    <name evidence="7" type="ORF">FHR23_000697</name>
</gene>
<keyword evidence="3 5" id="KW-1133">Transmembrane helix</keyword>
<evidence type="ECO:0000313" key="7">
    <source>
        <dbReference type="EMBL" id="MBB5717790.1"/>
    </source>
</evidence>
<organism evidence="7 8">
    <name type="scientific">Stakelama sediminis</name>
    <dbReference type="NCBI Taxonomy" id="463200"/>
    <lineage>
        <taxon>Bacteria</taxon>
        <taxon>Pseudomonadati</taxon>
        <taxon>Pseudomonadota</taxon>
        <taxon>Alphaproteobacteria</taxon>
        <taxon>Sphingomonadales</taxon>
        <taxon>Sphingomonadaceae</taxon>
        <taxon>Stakelama</taxon>
    </lineage>
</organism>
<accession>A0A840YW54</accession>
<sequence length="99" mass="11388">MPLNTSELTLIEQRVTNDGPSTPVAYLLWFFLGLLSAHRFYLGRPASAILQILSYFVLIGFFWLLLDLLLIPDMVRQKRDVMRQRLTTEMEGGQQLAFA</sequence>
<evidence type="ECO:0000256" key="5">
    <source>
        <dbReference type="SAM" id="Phobius"/>
    </source>
</evidence>
<dbReference type="AlphaFoldDB" id="A0A840YW54"/>
<keyword evidence="4 5" id="KW-0472">Membrane</keyword>
<feature type="transmembrane region" description="Helical" evidence="5">
    <location>
        <begin position="24"/>
        <end position="42"/>
    </location>
</feature>
<name>A0A840YW54_9SPHN</name>
<evidence type="ECO:0000256" key="4">
    <source>
        <dbReference type="ARBA" id="ARBA00023136"/>
    </source>
</evidence>
<dbReference type="InterPro" id="IPR007829">
    <property type="entry name" value="TM2"/>
</dbReference>
<dbReference type="EMBL" id="JACIJI010000001">
    <property type="protein sequence ID" value="MBB5717790.1"/>
    <property type="molecule type" value="Genomic_DNA"/>
</dbReference>
<evidence type="ECO:0000256" key="3">
    <source>
        <dbReference type="ARBA" id="ARBA00022989"/>
    </source>
</evidence>
<proteinExistence type="predicted"/>